<dbReference type="Gene3D" id="1.10.10.10">
    <property type="entry name" value="Winged helix-like DNA-binding domain superfamily/Winged helix DNA-binding domain"/>
    <property type="match status" value="1"/>
</dbReference>
<evidence type="ECO:0000256" key="1">
    <source>
        <dbReference type="ARBA" id="ARBA00023015"/>
    </source>
</evidence>
<dbReference type="CDD" id="cd07377">
    <property type="entry name" value="WHTH_GntR"/>
    <property type="match status" value="1"/>
</dbReference>
<name>A0ABP9Q8Q6_9RHOO</name>
<dbReference type="PRINTS" id="PR00035">
    <property type="entry name" value="HTHGNTR"/>
</dbReference>
<dbReference type="SUPFAM" id="SSF46785">
    <property type="entry name" value="Winged helix' DNA-binding domain"/>
    <property type="match status" value="1"/>
</dbReference>
<organism evidence="5 6">
    <name type="scientific">Viridibacterium curvum</name>
    <dbReference type="NCBI Taxonomy" id="1101404"/>
    <lineage>
        <taxon>Bacteria</taxon>
        <taxon>Pseudomonadati</taxon>
        <taxon>Pseudomonadota</taxon>
        <taxon>Betaproteobacteria</taxon>
        <taxon>Rhodocyclales</taxon>
        <taxon>Rhodocyclaceae</taxon>
        <taxon>Viridibacterium</taxon>
    </lineage>
</organism>
<evidence type="ECO:0000313" key="6">
    <source>
        <dbReference type="Proteomes" id="UP001500547"/>
    </source>
</evidence>
<keyword evidence="3" id="KW-0804">Transcription</keyword>
<dbReference type="RefSeq" id="WP_345530809.1">
    <property type="nucleotide sequence ID" value="NZ_BAABLD010000001.1"/>
</dbReference>
<dbReference type="Pfam" id="PF07702">
    <property type="entry name" value="UTRA"/>
    <property type="match status" value="1"/>
</dbReference>
<dbReference type="PROSITE" id="PS50949">
    <property type="entry name" value="HTH_GNTR"/>
    <property type="match status" value="1"/>
</dbReference>
<evidence type="ECO:0000259" key="4">
    <source>
        <dbReference type="PROSITE" id="PS50949"/>
    </source>
</evidence>
<keyword evidence="6" id="KW-1185">Reference proteome</keyword>
<dbReference type="SMART" id="SM00866">
    <property type="entry name" value="UTRA"/>
    <property type="match status" value="1"/>
</dbReference>
<gene>
    <name evidence="5" type="primary">phnF</name>
    <name evidence="5" type="ORF">GCM10025770_00500</name>
</gene>
<reference evidence="6" key="1">
    <citation type="journal article" date="2019" name="Int. J. Syst. Evol. Microbiol.">
        <title>The Global Catalogue of Microorganisms (GCM) 10K type strain sequencing project: providing services to taxonomists for standard genome sequencing and annotation.</title>
        <authorList>
            <consortium name="The Broad Institute Genomics Platform"/>
            <consortium name="The Broad Institute Genome Sequencing Center for Infectious Disease"/>
            <person name="Wu L."/>
            <person name="Ma J."/>
        </authorList>
    </citation>
    <scope>NUCLEOTIDE SEQUENCE [LARGE SCALE GENOMIC DNA]</scope>
    <source>
        <strain evidence="6">JCM 18715</strain>
    </source>
</reference>
<evidence type="ECO:0000256" key="3">
    <source>
        <dbReference type="ARBA" id="ARBA00023163"/>
    </source>
</evidence>
<accession>A0ABP9Q8Q6</accession>
<comment type="caution">
    <text evidence="5">The sequence shown here is derived from an EMBL/GenBank/DDBJ whole genome shotgun (WGS) entry which is preliminary data.</text>
</comment>
<keyword evidence="2" id="KW-0238">DNA-binding</keyword>
<feature type="domain" description="HTH gntR-type" evidence="4">
    <location>
        <begin position="9"/>
        <end position="77"/>
    </location>
</feature>
<dbReference type="InterPro" id="IPR011663">
    <property type="entry name" value="UTRA"/>
</dbReference>
<dbReference type="InterPro" id="IPR012702">
    <property type="entry name" value="CP_lyase_PhnF"/>
</dbReference>
<dbReference type="PANTHER" id="PTHR44846">
    <property type="entry name" value="MANNOSYL-D-GLYCERATE TRANSPORT/METABOLISM SYSTEM REPRESSOR MNGR-RELATED"/>
    <property type="match status" value="1"/>
</dbReference>
<dbReference type="Proteomes" id="UP001500547">
    <property type="component" value="Unassembled WGS sequence"/>
</dbReference>
<protein>
    <submittedName>
        <fullName evidence="5">Phosphonate metabolism transcriptional regulator PhnF</fullName>
    </submittedName>
</protein>
<dbReference type="Pfam" id="PF00392">
    <property type="entry name" value="GntR"/>
    <property type="match status" value="1"/>
</dbReference>
<dbReference type="InterPro" id="IPR036390">
    <property type="entry name" value="WH_DNA-bd_sf"/>
</dbReference>
<dbReference type="SUPFAM" id="SSF64288">
    <property type="entry name" value="Chorismate lyase-like"/>
    <property type="match status" value="1"/>
</dbReference>
<proteinExistence type="predicted"/>
<evidence type="ECO:0000256" key="2">
    <source>
        <dbReference type="ARBA" id="ARBA00023125"/>
    </source>
</evidence>
<dbReference type="PANTHER" id="PTHR44846:SF1">
    <property type="entry name" value="MANNOSYL-D-GLYCERATE TRANSPORT_METABOLISM SYSTEM REPRESSOR MNGR-RELATED"/>
    <property type="match status" value="1"/>
</dbReference>
<dbReference type="Gene3D" id="3.40.1410.10">
    <property type="entry name" value="Chorismate lyase-like"/>
    <property type="match status" value="1"/>
</dbReference>
<dbReference type="SMART" id="SM00345">
    <property type="entry name" value="HTH_GNTR"/>
    <property type="match status" value="1"/>
</dbReference>
<dbReference type="InterPro" id="IPR036388">
    <property type="entry name" value="WH-like_DNA-bd_sf"/>
</dbReference>
<dbReference type="InterPro" id="IPR028978">
    <property type="entry name" value="Chorismate_lyase_/UTRA_dom_sf"/>
</dbReference>
<dbReference type="InterPro" id="IPR050679">
    <property type="entry name" value="Bact_HTH_transcr_reg"/>
</dbReference>
<dbReference type="NCBIfam" id="TIGR02325">
    <property type="entry name" value="C_P_lyase_phnF"/>
    <property type="match status" value="1"/>
</dbReference>
<dbReference type="EMBL" id="BAABLD010000001">
    <property type="protein sequence ID" value="GAA5157370.1"/>
    <property type="molecule type" value="Genomic_DNA"/>
</dbReference>
<sequence length="244" mass="26941">MTLERGNGVAVWRQIEAALVDDIRQQHFAPGERLPNESELAERFGVNRHTVRRALGVLERGGLIRVEQGRGTFVQDYAIDYTIGRRTRFSQNLENVGLAASMEMLRTSELPASSEIAKALGLKRGARIVQVVTVGRAEGRPINVASSHFPAARFAGIAERVRETGSITQALREFGIDDYTRGTTRVTARLPDEETARLLSQPKTRPVLQVESINLDADGEPMQYSVANFSGDWVQLVFDPGALL</sequence>
<keyword evidence="1" id="KW-0805">Transcription regulation</keyword>
<evidence type="ECO:0000313" key="5">
    <source>
        <dbReference type="EMBL" id="GAA5157370.1"/>
    </source>
</evidence>
<dbReference type="InterPro" id="IPR000524">
    <property type="entry name" value="Tscrpt_reg_HTH_GntR"/>
</dbReference>